<dbReference type="Proteomes" id="UP001595952">
    <property type="component" value="Unassembled WGS sequence"/>
</dbReference>
<evidence type="ECO:0000256" key="1">
    <source>
        <dbReference type="ARBA" id="ARBA00022801"/>
    </source>
</evidence>
<dbReference type="SUPFAM" id="SSF55144">
    <property type="entry name" value="LigT-like"/>
    <property type="match status" value="1"/>
</dbReference>
<dbReference type="HAMAP" id="MF_01940">
    <property type="entry name" value="RNA_CPDase"/>
    <property type="match status" value="1"/>
</dbReference>
<dbReference type="EC" id="3.1.4.58" evidence="2"/>
<evidence type="ECO:0000256" key="2">
    <source>
        <dbReference type="HAMAP-Rule" id="MF_01940"/>
    </source>
</evidence>
<dbReference type="PANTHER" id="PTHR35561">
    <property type="entry name" value="RNA 2',3'-CYCLIC PHOSPHODIESTERASE"/>
    <property type="match status" value="1"/>
</dbReference>
<comment type="caution">
    <text evidence="4">The sequence shown here is derived from an EMBL/GenBank/DDBJ whole genome shotgun (WGS) entry which is preliminary data.</text>
</comment>
<evidence type="ECO:0000256" key="3">
    <source>
        <dbReference type="SAM" id="MobiDB-lite"/>
    </source>
</evidence>
<evidence type="ECO:0000313" key="5">
    <source>
        <dbReference type="Proteomes" id="UP001595952"/>
    </source>
</evidence>
<keyword evidence="1 2" id="KW-0378">Hydrolase</keyword>
<feature type="short sequence motif" description="HXTX 1" evidence="2">
    <location>
        <begin position="97"/>
        <end position="100"/>
    </location>
</feature>
<comment type="catalytic activity">
    <reaction evidence="2">
        <text>a 3'-end 2',3'-cyclophospho-ribonucleotide-RNA + H2O = a 3'-end 2'-phospho-ribonucleotide-RNA + H(+)</text>
        <dbReference type="Rhea" id="RHEA:11828"/>
        <dbReference type="Rhea" id="RHEA-COMP:10464"/>
        <dbReference type="Rhea" id="RHEA-COMP:17353"/>
        <dbReference type="ChEBI" id="CHEBI:15377"/>
        <dbReference type="ChEBI" id="CHEBI:15378"/>
        <dbReference type="ChEBI" id="CHEBI:83064"/>
        <dbReference type="ChEBI" id="CHEBI:173113"/>
        <dbReference type="EC" id="3.1.4.58"/>
    </reaction>
</comment>
<dbReference type="NCBIfam" id="TIGR02258">
    <property type="entry name" value="2_5_ligase"/>
    <property type="match status" value="1"/>
</dbReference>
<protein>
    <recommendedName>
        <fullName evidence="2">RNA 2',3'-cyclic phosphodiesterase</fullName>
        <shortName evidence="2">RNA 2',3'-CPDase</shortName>
        <ecNumber evidence="2">3.1.4.58</ecNumber>
    </recommendedName>
</protein>
<feature type="short sequence motif" description="HXTX 2" evidence="2">
    <location>
        <begin position="182"/>
        <end position="185"/>
    </location>
</feature>
<feature type="region of interest" description="Disordered" evidence="3">
    <location>
        <begin position="1"/>
        <end position="57"/>
    </location>
</feature>
<reference evidence="5" key="1">
    <citation type="journal article" date="2019" name="Int. J. Syst. Evol. Microbiol.">
        <title>The Global Catalogue of Microorganisms (GCM) 10K type strain sequencing project: providing services to taxonomists for standard genome sequencing and annotation.</title>
        <authorList>
            <consortium name="The Broad Institute Genomics Platform"/>
            <consortium name="The Broad Institute Genome Sequencing Center for Infectious Disease"/>
            <person name="Wu L."/>
            <person name="Ma J."/>
        </authorList>
    </citation>
    <scope>NUCLEOTIDE SEQUENCE [LARGE SCALE GENOMIC DNA]</scope>
    <source>
        <strain evidence="5">CCUG 55995</strain>
    </source>
</reference>
<gene>
    <name evidence="4" type="primary">thpR</name>
    <name evidence="4" type="ORF">ACFO0D_07055</name>
</gene>
<dbReference type="EMBL" id="JBHSEI010000004">
    <property type="protein sequence ID" value="MFC4638096.1"/>
    <property type="molecule type" value="Genomic_DNA"/>
</dbReference>
<accession>A0ABV9I6X7</accession>
<dbReference type="Pfam" id="PF13563">
    <property type="entry name" value="2_5_RNA_ligase2"/>
    <property type="match status" value="1"/>
</dbReference>
<dbReference type="InterPro" id="IPR004175">
    <property type="entry name" value="RNA_CPDase"/>
</dbReference>
<proteinExistence type="inferred from homology"/>
<dbReference type="PANTHER" id="PTHR35561:SF1">
    <property type="entry name" value="RNA 2',3'-CYCLIC PHOSPHODIESTERASE"/>
    <property type="match status" value="1"/>
</dbReference>
<dbReference type="Gene3D" id="3.90.1140.10">
    <property type="entry name" value="Cyclic phosphodiesterase"/>
    <property type="match status" value="1"/>
</dbReference>
<keyword evidence="5" id="KW-1185">Reference proteome</keyword>
<dbReference type="InterPro" id="IPR009097">
    <property type="entry name" value="Cyclic_Pdiesterase"/>
</dbReference>
<dbReference type="RefSeq" id="WP_380061110.1">
    <property type="nucleotide sequence ID" value="NZ_JBHSEI010000004.1"/>
</dbReference>
<sequence>MTRIRRTPKPVSRAAPLGPERAEPAKAGPQPQGTPVAGPVGGRPQAGAGRPDRQEAPERTLRLFYALRVPTDVSTSLEEAQRALKGNWRAVRPDQMHVTLAYLPAVAPERLDDLKRLGALLTQEVAPMQVRLRGTGYFPNEGSPRVWFAKVEAEGLTELAGALREGVRNLGVQTDDLPFKAHITLARKKGPAPRVPPLTFDLGWQAGHAALYRSILRKTGPIYETESTFRFRGAAPQETA</sequence>
<comment type="similarity">
    <text evidence="2">Belongs to the 2H phosphoesterase superfamily. ThpR family.</text>
</comment>
<comment type="function">
    <text evidence="2">Hydrolyzes RNA 2',3'-cyclic phosphodiester to an RNA 2'-phosphomonoester.</text>
</comment>
<feature type="active site" description="Proton donor" evidence="2">
    <location>
        <position position="97"/>
    </location>
</feature>
<evidence type="ECO:0000313" key="4">
    <source>
        <dbReference type="EMBL" id="MFC4638096.1"/>
    </source>
</evidence>
<organism evidence="4 5">
    <name type="scientific">Deinococcus hohokamensis</name>
    <dbReference type="NCBI Taxonomy" id="309883"/>
    <lineage>
        <taxon>Bacteria</taxon>
        <taxon>Thermotogati</taxon>
        <taxon>Deinococcota</taxon>
        <taxon>Deinococci</taxon>
        <taxon>Deinococcales</taxon>
        <taxon>Deinococcaceae</taxon>
        <taxon>Deinococcus</taxon>
    </lineage>
</organism>
<name>A0ABV9I6X7_9DEIO</name>
<feature type="active site" description="Proton acceptor" evidence="2">
    <location>
        <position position="182"/>
    </location>
</feature>